<dbReference type="EMBL" id="JBHRYB010000006">
    <property type="protein sequence ID" value="MFC3680321.1"/>
    <property type="molecule type" value="Genomic_DNA"/>
</dbReference>
<comment type="caution">
    <text evidence="1">The sequence shown here is derived from an EMBL/GenBank/DDBJ whole genome shotgun (WGS) entry which is preliminary data.</text>
</comment>
<gene>
    <name evidence="1" type="ORF">ACFOMG_09460</name>
</gene>
<dbReference type="Proteomes" id="UP001595722">
    <property type="component" value="Unassembled WGS sequence"/>
</dbReference>
<organism evidence="1 2">
    <name type="scientific">Bacterioplanoides pacificum</name>
    <dbReference type="NCBI Taxonomy" id="1171596"/>
    <lineage>
        <taxon>Bacteria</taxon>
        <taxon>Pseudomonadati</taxon>
        <taxon>Pseudomonadota</taxon>
        <taxon>Gammaproteobacteria</taxon>
        <taxon>Oceanospirillales</taxon>
        <taxon>Oceanospirillaceae</taxon>
        <taxon>Bacterioplanoides</taxon>
    </lineage>
</organism>
<name>A0ABV7VS12_9GAMM</name>
<dbReference type="RefSeq" id="WP_376866250.1">
    <property type="nucleotide sequence ID" value="NZ_JBHRYB010000006.1"/>
</dbReference>
<proteinExistence type="predicted"/>
<sequence>MPQTVPTQPSNVISLHHTQPARQSGQRLMLASSGQPHTIRRLETLEQRIKRYQGNVLHPEWLNEYIDLGLELAQDASQRHLQPLQESWLKRIYNTLRDTAFNLDCQECWRQQCLEFLYQPFFALQHFYREHPAGRQKIRLLFKDLNMISRYVV</sequence>
<accession>A0ABV7VS12</accession>
<keyword evidence="2" id="KW-1185">Reference proteome</keyword>
<evidence type="ECO:0000313" key="1">
    <source>
        <dbReference type="EMBL" id="MFC3680321.1"/>
    </source>
</evidence>
<reference evidence="2" key="1">
    <citation type="journal article" date="2019" name="Int. J. Syst. Evol. Microbiol.">
        <title>The Global Catalogue of Microorganisms (GCM) 10K type strain sequencing project: providing services to taxonomists for standard genome sequencing and annotation.</title>
        <authorList>
            <consortium name="The Broad Institute Genomics Platform"/>
            <consortium name="The Broad Institute Genome Sequencing Center for Infectious Disease"/>
            <person name="Wu L."/>
            <person name="Ma J."/>
        </authorList>
    </citation>
    <scope>NUCLEOTIDE SEQUENCE [LARGE SCALE GENOMIC DNA]</scope>
    <source>
        <strain evidence="2">KCTC 42424</strain>
    </source>
</reference>
<protein>
    <submittedName>
        <fullName evidence="1">Uncharacterized protein</fullName>
    </submittedName>
</protein>
<evidence type="ECO:0000313" key="2">
    <source>
        <dbReference type="Proteomes" id="UP001595722"/>
    </source>
</evidence>